<keyword evidence="2" id="KW-1185">Reference proteome</keyword>
<comment type="caution">
    <text evidence="1">The sequence shown here is derived from an EMBL/GenBank/DDBJ whole genome shotgun (WGS) entry which is preliminary data.</text>
</comment>
<accession>A0A9X1VQC0</accession>
<dbReference type="RefSeq" id="WP_243303561.1">
    <property type="nucleotide sequence ID" value="NZ_JALGBI010000001.1"/>
</dbReference>
<dbReference type="PANTHER" id="PTHR43861:SF6">
    <property type="entry name" value="METHYLTRANSFERASE TYPE 11"/>
    <property type="match status" value="1"/>
</dbReference>
<organism evidence="1 2">
    <name type="scientific">Variovorax terrae</name>
    <dbReference type="NCBI Taxonomy" id="2923278"/>
    <lineage>
        <taxon>Bacteria</taxon>
        <taxon>Pseudomonadati</taxon>
        <taxon>Pseudomonadota</taxon>
        <taxon>Betaproteobacteria</taxon>
        <taxon>Burkholderiales</taxon>
        <taxon>Comamonadaceae</taxon>
        <taxon>Variovorax</taxon>
    </lineage>
</organism>
<keyword evidence="1" id="KW-0808">Transferase</keyword>
<dbReference type="InterPro" id="IPR029063">
    <property type="entry name" value="SAM-dependent_MTases_sf"/>
</dbReference>
<dbReference type="PANTHER" id="PTHR43861">
    <property type="entry name" value="TRANS-ACONITATE 2-METHYLTRANSFERASE-RELATED"/>
    <property type="match status" value="1"/>
</dbReference>
<dbReference type="GO" id="GO:0008168">
    <property type="term" value="F:methyltransferase activity"/>
    <property type="evidence" value="ECO:0007669"/>
    <property type="project" value="UniProtKB-KW"/>
</dbReference>
<evidence type="ECO:0000313" key="2">
    <source>
        <dbReference type="Proteomes" id="UP001139447"/>
    </source>
</evidence>
<protein>
    <submittedName>
        <fullName evidence="1">Class I SAM-dependent methyltransferase</fullName>
    </submittedName>
</protein>
<reference evidence="1" key="1">
    <citation type="submission" date="2022-03" db="EMBL/GenBank/DDBJ databases">
        <authorList>
            <person name="Woo C.Y."/>
        </authorList>
    </citation>
    <scope>NUCLEOTIDE SEQUENCE</scope>
    <source>
        <strain evidence="1">CYS-02</strain>
    </source>
</reference>
<gene>
    <name evidence="1" type="ORF">MMF98_01460</name>
</gene>
<dbReference type="SUPFAM" id="SSF53335">
    <property type="entry name" value="S-adenosyl-L-methionine-dependent methyltransferases"/>
    <property type="match status" value="1"/>
</dbReference>
<dbReference type="Proteomes" id="UP001139447">
    <property type="component" value="Unassembled WGS sequence"/>
</dbReference>
<evidence type="ECO:0000313" key="1">
    <source>
        <dbReference type="EMBL" id="MCJ0761866.1"/>
    </source>
</evidence>
<dbReference type="GO" id="GO:0032259">
    <property type="term" value="P:methylation"/>
    <property type="evidence" value="ECO:0007669"/>
    <property type="project" value="UniProtKB-KW"/>
</dbReference>
<dbReference type="CDD" id="cd02440">
    <property type="entry name" value="AdoMet_MTases"/>
    <property type="match status" value="1"/>
</dbReference>
<proteinExistence type="predicted"/>
<dbReference type="Gene3D" id="3.40.50.150">
    <property type="entry name" value="Vaccinia Virus protein VP39"/>
    <property type="match status" value="1"/>
</dbReference>
<name>A0A9X1VQC0_9BURK</name>
<dbReference type="Pfam" id="PF13489">
    <property type="entry name" value="Methyltransf_23"/>
    <property type="match status" value="1"/>
</dbReference>
<dbReference type="EMBL" id="JALGBI010000001">
    <property type="protein sequence ID" value="MCJ0761866.1"/>
    <property type="molecule type" value="Genomic_DNA"/>
</dbReference>
<sequence length="301" mass="33509">MATTRNCPVCDTPPGKAEVFLEENIDQSRITGLSFASRKEPEYMCHRFMRCPTCDLVYVDAPPSQDALAQAYHQADYDSAEEGNDAAAAYIHAIRSVLARLPERKRALEIGTGTAVFLERLKNEGFAELVGVEPSVQAIASAPEHRKPWIREGIFVESDFEPASFDLICCFMTMEHVLDPKSVSDAALRLLKPGGAFVTVTHDYTSWVNRVLGKKSPIIDIEHMQLFSTKSISYLFRTSGLVDVQAERFANRYSLRYWARLLPLPQALKSRIGAFLSGNALGRQKLSFNVGNTIAAGYRKV</sequence>
<keyword evidence="1" id="KW-0489">Methyltransferase</keyword>
<dbReference type="AlphaFoldDB" id="A0A9X1VQC0"/>